<keyword evidence="1" id="KW-0732">Signal</keyword>
<feature type="chain" id="PRO_5045086305" description="Camelysin metallo-endopeptidase" evidence="1">
    <location>
        <begin position="35"/>
        <end position="204"/>
    </location>
</feature>
<reference evidence="3" key="1">
    <citation type="journal article" date="2019" name="Int. J. Syst. Evol. Microbiol.">
        <title>The Global Catalogue of Microorganisms (GCM) 10K type strain sequencing project: providing services to taxonomists for standard genome sequencing and annotation.</title>
        <authorList>
            <consortium name="The Broad Institute Genomics Platform"/>
            <consortium name="The Broad Institute Genome Sequencing Center for Infectious Disease"/>
            <person name="Wu L."/>
            <person name="Ma J."/>
        </authorList>
    </citation>
    <scope>NUCLEOTIDE SEQUENCE [LARGE SCALE GENOMIC DNA]</scope>
    <source>
        <strain evidence="3">JCM 18531</strain>
    </source>
</reference>
<comment type="caution">
    <text evidence="2">The sequence shown here is derived from an EMBL/GenBank/DDBJ whole genome shotgun (WGS) entry which is preliminary data.</text>
</comment>
<organism evidence="2 3">
    <name type="scientific">Nocardioides conyzicola</name>
    <dbReference type="NCBI Taxonomy" id="1651781"/>
    <lineage>
        <taxon>Bacteria</taxon>
        <taxon>Bacillati</taxon>
        <taxon>Actinomycetota</taxon>
        <taxon>Actinomycetes</taxon>
        <taxon>Propionibacteriales</taxon>
        <taxon>Nocardioidaceae</taxon>
        <taxon>Nocardioides</taxon>
    </lineage>
</organism>
<dbReference type="EMBL" id="BAABKM010000005">
    <property type="protein sequence ID" value="GAA4720697.1"/>
    <property type="molecule type" value="Genomic_DNA"/>
</dbReference>
<evidence type="ECO:0000313" key="3">
    <source>
        <dbReference type="Proteomes" id="UP001499974"/>
    </source>
</evidence>
<name>A0ABP8Y6T4_9ACTN</name>
<sequence length="204" mass="20805">MRITSATVGKVAITAATPVAMLAAAALVWQSSYAAFSGTTRNSGNDWATGSVALTDDDAGSARFQVASMIPGDTETKCITVTANASTAGVVKAYLVNAVPSSAGLEKYVKVTVSAGNGGSFATCTGFTPLATGNPVVASTPLSQLALANSYANGVGGWPVTAGTQSRTYQVTWTFDTTGLTQPQIDQLQGSHTGIDLQWELETS</sequence>
<evidence type="ECO:0008006" key="4">
    <source>
        <dbReference type="Google" id="ProtNLM"/>
    </source>
</evidence>
<keyword evidence="3" id="KW-1185">Reference proteome</keyword>
<gene>
    <name evidence="2" type="ORF">GCM10023349_46100</name>
</gene>
<dbReference type="RefSeq" id="WP_345524116.1">
    <property type="nucleotide sequence ID" value="NZ_BAABKM010000005.1"/>
</dbReference>
<dbReference type="Proteomes" id="UP001499974">
    <property type="component" value="Unassembled WGS sequence"/>
</dbReference>
<evidence type="ECO:0000256" key="1">
    <source>
        <dbReference type="SAM" id="SignalP"/>
    </source>
</evidence>
<proteinExistence type="predicted"/>
<feature type="signal peptide" evidence="1">
    <location>
        <begin position="1"/>
        <end position="34"/>
    </location>
</feature>
<evidence type="ECO:0000313" key="2">
    <source>
        <dbReference type="EMBL" id="GAA4720697.1"/>
    </source>
</evidence>
<protein>
    <recommendedName>
        <fullName evidence="4">Camelysin metallo-endopeptidase</fullName>
    </recommendedName>
</protein>
<accession>A0ABP8Y6T4</accession>